<dbReference type="Proteomes" id="UP000306808">
    <property type="component" value="Unassembled WGS sequence"/>
</dbReference>
<sequence>MNQFITYIKPFFNDNPQSLDTLLEHTVVHTYRRDIVYCREDEERPYWCYVIDGLVGAYQLDAKKPYLHWVAGDGHYFTGTKHEYSFNSQSLRISFLKKSKLASIPLPIIQILQDQDPTIRRFVSILRQRKSTFFDLKALVIAYDPTMRYAKLCEHLPHITDQLNNIQLSAFLAIDRKTLYESKREVLFGRP</sequence>
<gene>
    <name evidence="1" type="ORF">FAZ15_22155</name>
</gene>
<accession>A0A4U0N8F1</accession>
<comment type="caution">
    <text evidence="1">The sequence shown here is derived from an EMBL/GenBank/DDBJ whole genome shotgun (WGS) entry which is preliminary data.</text>
</comment>
<evidence type="ECO:0008006" key="3">
    <source>
        <dbReference type="Google" id="ProtNLM"/>
    </source>
</evidence>
<dbReference type="OrthoDB" id="704912at2"/>
<dbReference type="AlphaFoldDB" id="A0A4U0N8F1"/>
<dbReference type="InterPro" id="IPR014710">
    <property type="entry name" value="RmlC-like_jellyroll"/>
</dbReference>
<proteinExistence type="predicted"/>
<evidence type="ECO:0000313" key="1">
    <source>
        <dbReference type="EMBL" id="TJZ49863.1"/>
    </source>
</evidence>
<name>A0A4U0N8F1_9SPHI</name>
<organism evidence="1 2">
    <name type="scientific">Sphingobacterium olei</name>
    <dbReference type="NCBI Taxonomy" id="2571155"/>
    <lineage>
        <taxon>Bacteria</taxon>
        <taxon>Pseudomonadati</taxon>
        <taxon>Bacteroidota</taxon>
        <taxon>Sphingobacteriia</taxon>
        <taxon>Sphingobacteriales</taxon>
        <taxon>Sphingobacteriaceae</taxon>
        <taxon>Sphingobacterium</taxon>
    </lineage>
</organism>
<reference evidence="1 2" key="1">
    <citation type="submission" date="2019-04" db="EMBL/GenBank/DDBJ databases">
        <title>Sphingobacterium olei sp. nov., isolated from oil-contaminated soil.</title>
        <authorList>
            <person name="Liu B."/>
        </authorList>
    </citation>
    <scope>NUCLEOTIDE SEQUENCE [LARGE SCALE GENOMIC DNA]</scope>
    <source>
        <strain evidence="1 2">HAL-9</strain>
    </source>
</reference>
<dbReference type="RefSeq" id="WP_136903555.1">
    <property type="nucleotide sequence ID" value="NZ_SUME01000017.1"/>
</dbReference>
<dbReference type="Gene3D" id="2.60.120.10">
    <property type="entry name" value="Jelly Rolls"/>
    <property type="match status" value="1"/>
</dbReference>
<evidence type="ECO:0000313" key="2">
    <source>
        <dbReference type="Proteomes" id="UP000306808"/>
    </source>
</evidence>
<dbReference type="EMBL" id="SUME01000017">
    <property type="protein sequence ID" value="TJZ49863.1"/>
    <property type="molecule type" value="Genomic_DNA"/>
</dbReference>
<dbReference type="InterPro" id="IPR018490">
    <property type="entry name" value="cNMP-bd_dom_sf"/>
</dbReference>
<protein>
    <recommendedName>
        <fullName evidence="3">Crp/Fnr family transcriptional regulator</fullName>
    </recommendedName>
</protein>
<keyword evidence="2" id="KW-1185">Reference proteome</keyword>
<dbReference type="SUPFAM" id="SSF51206">
    <property type="entry name" value="cAMP-binding domain-like"/>
    <property type="match status" value="1"/>
</dbReference>